<dbReference type="GO" id="GO:0003746">
    <property type="term" value="F:translation elongation factor activity"/>
    <property type="evidence" value="ECO:0007669"/>
    <property type="project" value="UniProtKB-KW"/>
</dbReference>
<feature type="domain" description="S1 motif" evidence="9">
    <location>
        <begin position="104"/>
        <end position="169"/>
    </location>
</feature>
<feature type="compositionally biased region" description="Acidic residues" evidence="8">
    <location>
        <begin position="417"/>
        <end position="432"/>
    </location>
</feature>
<dbReference type="Proteomes" id="UP000011529">
    <property type="component" value="Unassembled WGS sequence"/>
</dbReference>
<dbReference type="GO" id="GO:0000166">
    <property type="term" value="F:nucleotide binding"/>
    <property type="evidence" value="ECO:0007669"/>
    <property type="project" value="InterPro"/>
</dbReference>
<feature type="compositionally biased region" description="Low complexity" evidence="8">
    <location>
        <begin position="403"/>
        <end position="416"/>
    </location>
</feature>
<dbReference type="GO" id="GO:0031564">
    <property type="term" value="P:transcription antitermination"/>
    <property type="evidence" value="ECO:0007669"/>
    <property type="project" value="UniProtKB-UniRule"/>
</dbReference>
<dbReference type="InterPro" id="IPR058582">
    <property type="entry name" value="KH_NusA_2nd"/>
</dbReference>
<dbReference type="Gene3D" id="1.10.150.20">
    <property type="entry name" value="5' to 3' exonuclease, C-terminal subdomain"/>
    <property type="match status" value="1"/>
</dbReference>
<evidence type="ECO:0000256" key="8">
    <source>
        <dbReference type="SAM" id="MobiDB-lite"/>
    </source>
</evidence>
<dbReference type="GO" id="GO:0003723">
    <property type="term" value="F:RNA binding"/>
    <property type="evidence" value="ECO:0007669"/>
    <property type="project" value="UniProtKB-UniRule"/>
</dbReference>
<keyword evidence="2 7" id="KW-0963">Cytoplasm</keyword>
<reference evidence="10" key="2">
    <citation type="journal article" date="2013" name="Mar. Genomics">
        <title>Expression of sulfatases in Rhodopirellula baltica and the diversity of sulfatases in the genus Rhodopirellula.</title>
        <authorList>
            <person name="Wegner C.E."/>
            <person name="Richter-Heitmann T."/>
            <person name="Klindworth A."/>
            <person name="Klockow C."/>
            <person name="Richter M."/>
            <person name="Achstetter T."/>
            <person name="Glockner F.O."/>
            <person name="Harder J."/>
        </authorList>
    </citation>
    <scope>NUCLEOTIDE SEQUENCE [LARGE SCALE GENOMIC DNA]</scope>
    <source>
        <strain evidence="10">6C</strain>
    </source>
</reference>
<dbReference type="CDD" id="cd02134">
    <property type="entry name" value="KH-II_NusA_rpt1"/>
    <property type="match status" value="1"/>
</dbReference>
<comment type="function">
    <text evidence="7">Participates in both transcription termination and antitermination.</text>
</comment>
<dbReference type="InterPro" id="IPR010995">
    <property type="entry name" value="DNA_repair_Rad51/TF_NusA_a-hlx"/>
</dbReference>
<dbReference type="PANTHER" id="PTHR22648">
    <property type="entry name" value="TRANSCRIPTION TERMINATION FACTOR NUSA"/>
    <property type="match status" value="1"/>
</dbReference>
<dbReference type="InterPro" id="IPR004087">
    <property type="entry name" value="KH_dom"/>
</dbReference>
<dbReference type="Pfam" id="PF14520">
    <property type="entry name" value="HHH_5"/>
    <property type="match status" value="1"/>
</dbReference>
<feature type="compositionally biased region" description="Acidic residues" evidence="8">
    <location>
        <begin position="457"/>
        <end position="478"/>
    </location>
</feature>
<evidence type="ECO:0000256" key="1">
    <source>
        <dbReference type="ARBA" id="ARBA00022472"/>
    </source>
</evidence>
<dbReference type="GO" id="GO:0005829">
    <property type="term" value="C:cytosol"/>
    <property type="evidence" value="ECO:0007669"/>
    <property type="project" value="TreeGrafter"/>
</dbReference>
<comment type="subunit">
    <text evidence="7">Monomer. Binds directly to the core enzyme of the DNA-dependent RNA polymerase and to nascent RNA.</text>
</comment>
<dbReference type="InterPro" id="IPR015946">
    <property type="entry name" value="KH_dom-like_a/b"/>
</dbReference>
<reference evidence="10" key="1">
    <citation type="submission" date="2012-11" db="EMBL/GenBank/DDBJ databases">
        <title>Permanent draft genomes of Rhodopirellula europaea strain SH398 and 6C.</title>
        <authorList>
            <person name="Richter M."/>
            <person name="Richter-Heitmann T."/>
            <person name="Frank C."/>
            <person name="Harder J."/>
            <person name="Glockner F.O."/>
        </authorList>
    </citation>
    <scope>NUCLEOTIDE SEQUENCE</scope>
    <source>
        <strain evidence="10">6C</strain>
    </source>
</reference>
<dbReference type="InterPro" id="IPR009019">
    <property type="entry name" value="KH_sf_prok-type"/>
</dbReference>
<feature type="compositionally biased region" description="Basic and acidic residues" evidence="8">
    <location>
        <begin position="376"/>
        <end position="400"/>
    </location>
</feature>
<dbReference type="InterPro" id="IPR030842">
    <property type="entry name" value="TF_NusA_bacterial"/>
</dbReference>
<keyword evidence="6 7" id="KW-0804">Transcription</keyword>
<sequence>MNPQDILRYVDSLHRDKNIDPELLFQAIESALQSAAKKQYGEESDVIVSISRDNGAIAATLAGEPLGDDQIGRIGAQTAKQVIIQKVREAERDALMLEYRDQIGDIVSGMIGRADGGVATVNLGNVEAILPRSEQIPGESLHANERVRAIVFEVRPSGGNRVRVVLSRTRPQFVQRLFEQEIPELNDGVIAIKSISREPGYRSKVAVSSEDQQIDPISVCVGYRGSRIKAVREELAGEHIDVVRYDSDPEVLIPNALQPAEVDQVLLCDMIGRAIVLVQEDQLSLAIGRRGQNVRLASKLCGWDIEIMTNAELEEQIERAVGGFSQIPGITEEIAQALVEQGYLSYDDLSVIEPDLFMEMSGLSEADVDRIVETAEAKAEEAEQAAAEERRVRRDQERTDQNAPAPAKADTPAAEASTEEATAEAENAEAAEGDQSAAEVATETPEVTSTAEAPADPADEVGEPVAEEGQTESEEPEPVAEAVESTEADGNKQEG</sequence>
<dbReference type="SMART" id="SM00322">
    <property type="entry name" value="KH"/>
    <property type="match status" value="2"/>
</dbReference>
<dbReference type="Gene3D" id="3.30.1480.10">
    <property type="entry name" value="NusA, N-terminal domain"/>
    <property type="match status" value="1"/>
</dbReference>
<dbReference type="CDD" id="cd04455">
    <property type="entry name" value="S1_NusA"/>
    <property type="match status" value="1"/>
</dbReference>
<protein>
    <recommendedName>
        <fullName evidence="7">Transcription termination/antitermination protein NusA</fullName>
    </recommendedName>
</protein>
<evidence type="ECO:0000256" key="3">
    <source>
        <dbReference type="ARBA" id="ARBA00022814"/>
    </source>
</evidence>
<evidence type="ECO:0000256" key="5">
    <source>
        <dbReference type="ARBA" id="ARBA00023015"/>
    </source>
</evidence>
<dbReference type="NCBIfam" id="TIGR01953">
    <property type="entry name" value="NusA"/>
    <property type="match status" value="1"/>
</dbReference>
<keyword evidence="11" id="KW-1185">Reference proteome</keyword>
<keyword evidence="3 7" id="KW-0889">Transcription antitermination</keyword>
<comment type="subcellular location">
    <subcellularLocation>
        <location evidence="7">Cytoplasm</location>
    </subcellularLocation>
</comment>
<dbReference type="HAMAP" id="MF_00945_B">
    <property type="entry name" value="NusA_B"/>
    <property type="match status" value="1"/>
</dbReference>
<keyword evidence="10" id="KW-0251">Elongation factor</keyword>
<dbReference type="FunFam" id="3.30.300.20:FF:000002">
    <property type="entry name" value="Transcription termination/antitermination protein NusA"/>
    <property type="match status" value="1"/>
</dbReference>
<keyword evidence="10" id="KW-0648">Protein biosynthesis</keyword>
<organism evidence="10 11">
    <name type="scientific">Rhodopirellula europaea 6C</name>
    <dbReference type="NCBI Taxonomy" id="1263867"/>
    <lineage>
        <taxon>Bacteria</taxon>
        <taxon>Pseudomonadati</taxon>
        <taxon>Planctomycetota</taxon>
        <taxon>Planctomycetia</taxon>
        <taxon>Pirellulales</taxon>
        <taxon>Pirellulaceae</taxon>
        <taxon>Rhodopirellula</taxon>
    </lineage>
</organism>
<evidence type="ECO:0000313" key="11">
    <source>
        <dbReference type="Proteomes" id="UP000011529"/>
    </source>
</evidence>
<evidence type="ECO:0000256" key="4">
    <source>
        <dbReference type="ARBA" id="ARBA00022884"/>
    </source>
</evidence>
<dbReference type="InterPro" id="IPR010213">
    <property type="entry name" value="TF_NusA"/>
</dbReference>
<dbReference type="PANTHER" id="PTHR22648:SF0">
    <property type="entry name" value="TRANSCRIPTION TERMINATION_ANTITERMINATION PROTEIN NUSA"/>
    <property type="match status" value="1"/>
</dbReference>
<evidence type="ECO:0000256" key="6">
    <source>
        <dbReference type="ARBA" id="ARBA00023163"/>
    </source>
</evidence>
<dbReference type="InterPro" id="IPR012340">
    <property type="entry name" value="NA-bd_OB-fold"/>
</dbReference>
<dbReference type="InterPro" id="IPR036555">
    <property type="entry name" value="NusA_N_sf"/>
</dbReference>
<dbReference type="RefSeq" id="WP_008661808.1">
    <property type="nucleotide sequence ID" value="NZ_ANMO01000256.1"/>
</dbReference>
<accession>M2A3G0</accession>
<evidence type="ECO:0000313" key="10">
    <source>
        <dbReference type="EMBL" id="EMB13591.1"/>
    </source>
</evidence>
<evidence type="ECO:0000259" key="9">
    <source>
        <dbReference type="PROSITE" id="PS50126"/>
    </source>
</evidence>
<dbReference type="PATRIC" id="fig|1263867.3.peg.6085"/>
<dbReference type="SUPFAM" id="SSF50249">
    <property type="entry name" value="Nucleic acid-binding proteins"/>
    <property type="match status" value="1"/>
</dbReference>
<dbReference type="Gene3D" id="3.30.300.20">
    <property type="match status" value="2"/>
</dbReference>
<dbReference type="SUPFAM" id="SSF69705">
    <property type="entry name" value="Transcription factor NusA, N-terminal domain"/>
    <property type="match status" value="1"/>
</dbReference>
<dbReference type="SMART" id="SM00316">
    <property type="entry name" value="S1"/>
    <property type="match status" value="1"/>
</dbReference>
<dbReference type="PROSITE" id="PS50126">
    <property type="entry name" value="S1"/>
    <property type="match status" value="1"/>
</dbReference>
<dbReference type="Pfam" id="PF26594">
    <property type="entry name" value="KH_NusA_2nd"/>
    <property type="match status" value="1"/>
</dbReference>
<dbReference type="GO" id="GO:0003700">
    <property type="term" value="F:DNA-binding transcription factor activity"/>
    <property type="evidence" value="ECO:0007669"/>
    <property type="project" value="InterPro"/>
</dbReference>
<dbReference type="InterPro" id="IPR003029">
    <property type="entry name" value="S1_domain"/>
</dbReference>
<dbReference type="AlphaFoldDB" id="M2A3G0"/>
<dbReference type="Gene3D" id="2.40.50.140">
    <property type="entry name" value="Nucleic acid-binding proteins"/>
    <property type="match status" value="1"/>
</dbReference>
<name>M2A3G0_9BACT</name>
<dbReference type="EMBL" id="ANMO01000256">
    <property type="protein sequence ID" value="EMB13591.1"/>
    <property type="molecule type" value="Genomic_DNA"/>
</dbReference>
<gene>
    <name evidence="7" type="primary">nusA</name>
    <name evidence="10" type="ORF">RE6C_05681</name>
</gene>
<dbReference type="FunFam" id="3.30.300.20:FF:000005">
    <property type="entry name" value="Transcription termination/antitermination protein NusA"/>
    <property type="match status" value="1"/>
</dbReference>
<evidence type="ECO:0000256" key="7">
    <source>
        <dbReference type="HAMAP-Rule" id="MF_00945"/>
    </source>
</evidence>
<dbReference type="CDD" id="cd22529">
    <property type="entry name" value="KH-II_NusA_rpt2"/>
    <property type="match status" value="1"/>
</dbReference>
<evidence type="ECO:0000256" key="2">
    <source>
        <dbReference type="ARBA" id="ARBA00022490"/>
    </source>
</evidence>
<comment type="similarity">
    <text evidence="7">Belongs to the NusA family.</text>
</comment>
<keyword evidence="4 7" id="KW-0694">RNA-binding</keyword>
<comment type="caution">
    <text evidence="10">The sequence shown here is derived from an EMBL/GenBank/DDBJ whole genome shotgun (WGS) entry which is preliminary data.</text>
</comment>
<dbReference type="InterPro" id="IPR025249">
    <property type="entry name" value="TF_NusA_KH_1st"/>
</dbReference>
<proteinExistence type="inferred from homology"/>
<keyword evidence="5 7" id="KW-0805">Transcription regulation</keyword>
<feature type="region of interest" description="Disordered" evidence="8">
    <location>
        <begin position="376"/>
        <end position="495"/>
    </location>
</feature>
<dbReference type="Pfam" id="PF08529">
    <property type="entry name" value="NusA_N"/>
    <property type="match status" value="2"/>
</dbReference>
<dbReference type="Pfam" id="PF13184">
    <property type="entry name" value="KH_NusA_1st"/>
    <property type="match status" value="1"/>
</dbReference>
<dbReference type="SUPFAM" id="SSF47794">
    <property type="entry name" value="Rad51 N-terminal domain-like"/>
    <property type="match status" value="1"/>
</dbReference>
<dbReference type="SUPFAM" id="SSF54814">
    <property type="entry name" value="Prokaryotic type KH domain (KH-domain type II)"/>
    <property type="match status" value="2"/>
</dbReference>
<dbReference type="InterPro" id="IPR013735">
    <property type="entry name" value="TF_NusA_N"/>
</dbReference>
<dbReference type="GO" id="GO:0006353">
    <property type="term" value="P:DNA-templated transcription termination"/>
    <property type="evidence" value="ECO:0007669"/>
    <property type="project" value="UniProtKB-UniRule"/>
</dbReference>
<keyword evidence="1 7" id="KW-0806">Transcription termination</keyword>